<dbReference type="EMBL" id="JAGTIS010000016">
    <property type="protein sequence ID" value="MBT8768803.1"/>
    <property type="molecule type" value="Genomic_DNA"/>
</dbReference>
<gene>
    <name evidence="3" type="ORF">J7302_22090</name>
</gene>
<keyword evidence="4" id="KW-1185">Reference proteome</keyword>
<protein>
    <submittedName>
        <fullName evidence="3">ACT domain-containing protein</fullName>
    </submittedName>
</protein>
<name>A0ABS5XNB3_9GAMM</name>
<sequence>MAGETSLSILIRSMEPRLNPGEYVYCTLEGPEQLQGNQPVGSFREREGLTVILPREDADRLDLAYDYVAAWITLEVHSSLSAVGLTAAFAAALAQAGISCNVVAGYFHDHLFVASRDAERALSTLRALAAHAQPE</sequence>
<proteinExistence type="predicted"/>
<evidence type="ECO:0000259" key="1">
    <source>
        <dbReference type="Pfam" id="PF10000"/>
    </source>
</evidence>
<evidence type="ECO:0000259" key="2">
    <source>
        <dbReference type="Pfam" id="PF13840"/>
    </source>
</evidence>
<dbReference type="InterPro" id="IPR027795">
    <property type="entry name" value="CASTOR_ACT_dom"/>
</dbReference>
<dbReference type="PANTHER" id="PTHR39199">
    <property type="entry name" value="BLR5128 PROTEIN"/>
    <property type="match status" value="1"/>
</dbReference>
<dbReference type="SUPFAM" id="SSF55021">
    <property type="entry name" value="ACT-like"/>
    <property type="match status" value="2"/>
</dbReference>
<dbReference type="Gene3D" id="3.30.2130.10">
    <property type="entry name" value="VC0802-like"/>
    <property type="match status" value="1"/>
</dbReference>
<dbReference type="Pfam" id="PF10000">
    <property type="entry name" value="ACT_3"/>
    <property type="match status" value="1"/>
</dbReference>
<evidence type="ECO:0000313" key="4">
    <source>
        <dbReference type="Proteomes" id="UP001519667"/>
    </source>
</evidence>
<dbReference type="PANTHER" id="PTHR39199:SF1">
    <property type="entry name" value="BLR5128 PROTEIN"/>
    <property type="match status" value="1"/>
</dbReference>
<reference evidence="3 4" key="1">
    <citation type="submission" date="2021-04" db="EMBL/GenBank/DDBJ databases">
        <title>Pseudomonas boanensis sp. nov., a bacterium isolated from river water used for household purposes in Boane District, Mozambique.</title>
        <authorList>
            <person name="Nicklasson M."/>
            <person name="Martin-Rodriguez A.J."/>
            <person name="Thorell K."/>
            <person name="Neves L."/>
            <person name="Mussagy A."/>
            <person name="Rydberg H.A."/>
            <person name="Hernroth B."/>
            <person name="Svensson-Stadler L."/>
            <person name="Sjoling A."/>
        </authorList>
    </citation>
    <scope>NUCLEOTIDE SEQUENCE [LARGE SCALE GENOMIC DNA]</scope>
    <source>
        <strain evidence="3 4">DB1</strain>
    </source>
</reference>
<accession>A0ABS5XNB3</accession>
<evidence type="ECO:0000313" key="3">
    <source>
        <dbReference type="EMBL" id="MBT8768803.1"/>
    </source>
</evidence>
<dbReference type="InterPro" id="IPR045865">
    <property type="entry name" value="ACT-like_dom_sf"/>
</dbReference>
<dbReference type="Pfam" id="PF13840">
    <property type="entry name" value="ACT_7"/>
    <property type="match status" value="1"/>
</dbReference>
<organism evidence="3 4">
    <name type="scientific">Metapseudomonas boanensis</name>
    <dbReference type="NCBI Taxonomy" id="2822138"/>
    <lineage>
        <taxon>Bacteria</taxon>
        <taxon>Pseudomonadati</taxon>
        <taxon>Pseudomonadota</taxon>
        <taxon>Gammaproteobacteria</taxon>
        <taxon>Pseudomonadales</taxon>
        <taxon>Pseudomonadaceae</taxon>
        <taxon>Metapseudomonas</taxon>
    </lineage>
</organism>
<dbReference type="RefSeq" id="WP_215379739.1">
    <property type="nucleotide sequence ID" value="NZ_JAGTIS010000016.1"/>
</dbReference>
<dbReference type="InterPro" id="IPR018717">
    <property type="entry name" value="DUF2241"/>
</dbReference>
<dbReference type="Proteomes" id="UP001519667">
    <property type="component" value="Unassembled WGS sequence"/>
</dbReference>
<feature type="domain" description="DUF2241" evidence="1">
    <location>
        <begin position="2"/>
        <end position="69"/>
    </location>
</feature>
<feature type="domain" description="CASTOR ACT" evidence="2">
    <location>
        <begin position="70"/>
        <end position="126"/>
    </location>
</feature>
<comment type="caution">
    <text evidence="3">The sequence shown here is derived from an EMBL/GenBank/DDBJ whole genome shotgun (WGS) entry which is preliminary data.</text>
</comment>